<dbReference type="GO" id="GO:0004185">
    <property type="term" value="F:serine-type carboxypeptidase activity"/>
    <property type="evidence" value="ECO:0007669"/>
    <property type="project" value="UniProtKB-UniRule"/>
</dbReference>
<dbReference type="SUPFAM" id="SSF53474">
    <property type="entry name" value="alpha/beta-Hydrolases"/>
    <property type="match status" value="1"/>
</dbReference>
<dbReference type="OrthoDB" id="443318at2759"/>
<dbReference type="RefSeq" id="XP_019617537.1">
    <property type="nucleotide sequence ID" value="XM_019761978.1"/>
</dbReference>
<name>A0A6P4YFI3_BRABE</name>
<proteinExistence type="inferred from homology"/>
<comment type="function">
    <text evidence="7">May be involved in the digestion of phagocytosed particles in the lysosome, participation in an inflammatory protease cascade, and trimming of peptides for antigen presentation.</text>
</comment>
<evidence type="ECO:0000256" key="7">
    <source>
        <dbReference type="ARBA" id="ARBA00055171"/>
    </source>
</evidence>
<dbReference type="PANTHER" id="PTHR11802">
    <property type="entry name" value="SERINE PROTEASE FAMILY S10 SERINE CARBOXYPEPTIDASE"/>
    <property type="match status" value="1"/>
</dbReference>
<keyword evidence="4 8" id="KW-0732">Signal</keyword>
<accession>A0A6P4YFI3</accession>
<feature type="signal peptide" evidence="8">
    <location>
        <begin position="1"/>
        <end position="23"/>
    </location>
</feature>
<protein>
    <recommendedName>
        <fullName evidence="8">Carboxypeptidase</fullName>
        <ecNumber evidence="8">3.4.16.-</ecNumber>
    </recommendedName>
</protein>
<dbReference type="FunFam" id="3.40.50.1820:FF:000096">
    <property type="entry name" value="Carboxypeptidase vitellogenic-like"/>
    <property type="match status" value="1"/>
</dbReference>
<keyword evidence="9" id="KW-1185">Reference proteome</keyword>
<dbReference type="InterPro" id="IPR029058">
    <property type="entry name" value="AB_hydrolase_fold"/>
</dbReference>
<dbReference type="EC" id="3.4.16.-" evidence="8"/>
<dbReference type="PROSITE" id="PS00131">
    <property type="entry name" value="CARBOXYPEPT_SER_SER"/>
    <property type="match status" value="1"/>
</dbReference>
<dbReference type="GO" id="GO:0006508">
    <property type="term" value="P:proteolysis"/>
    <property type="evidence" value="ECO:0007669"/>
    <property type="project" value="UniProtKB-KW"/>
</dbReference>
<dbReference type="Proteomes" id="UP000515135">
    <property type="component" value="Unplaced"/>
</dbReference>
<dbReference type="KEGG" id="bbel:109464883"/>
<keyword evidence="2 8" id="KW-0121">Carboxypeptidase</keyword>
<dbReference type="Gene3D" id="3.40.50.1820">
    <property type="entry name" value="alpha/beta hydrolase"/>
    <property type="match status" value="1"/>
</dbReference>
<evidence type="ECO:0000256" key="8">
    <source>
        <dbReference type="RuleBase" id="RU361156"/>
    </source>
</evidence>
<reference evidence="10" key="1">
    <citation type="submission" date="2025-08" db="UniProtKB">
        <authorList>
            <consortium name="RefSeq"/>
        </authorList>
    </citation>
    <scope>IDENTIFICATION</scope>
    <source>
        <tissue evidence="10">Gonad</tissue>
    </source>
</reference>
<keyword evidence="6" id="KW-0325">Glycoprotein</keyword>
<feature type="chain" id="PRO_5028511194" description="Carboxypeptidase" evidence="8">
    <location>
        <begin position="24"/>
        <end position="477"/>
    </location>
</feature>
<evidence type="ECO:0000256" key="3">
    <source>
        <dbReference type="ARBA" id="ARBA00022670"/>
    </source>
</evidence>
<organism evidence="9 10">
    <name type="scientific">Branchiostoma belcheri</name>
    <name type="common">Amphioxus</name>
    <dbReference type="NCBI Taxonomy" id="7741"/>
    <lineage>
        <taxon>Eukaryota</taxon>
        <taxon>Metazoa</taxon>
        <taxon>Chordata</taxon>
        <taxon>Cephalochordata</taxon>
        <taxon>Leptocardii</taxon>
        <taxon>Amphioxiformes</taxon>
        <taxon>Branchiostomatidae</taxon>
        <taxon>Branchiostoma</taxon>
    </lineage>
</organism>
<evidence type="ECO:0000313" key="9">
    <source>
        <dbReference type="Proteomes" id="UP000515135"/>
    </source>
</evidence>
<dbReference type="Pfam" id="PF00450">
    <property type="entry name" value="Peptidase_S10"/>
    <property type="match status" value="1"/>
</dbReference>
<sequence length="477" mass="53987">MQPQRNWQVLVLLATLMTSQSAGQGWSGVGPFRAMFPRVHHNIQPGRDYGDPLFLTPYLEQGMAEKARMLSEVNLPETTVNSYSGYLTVNKTHNSNLFFWFFPALSDSESAPVLLWLQGGPGGSSMFGLFSEMGPFYITKDAELMLRKTTWVSEYSMLFIDNPVGTGFSFTESDAGYARNQTAIADNLYNALLQFFQIYPDYQKNEFYVTGESYAGKYVPALSYKIHLKNPTAKFKINFKGMAIGDGLCDPLTQYAKLPEFLYHIGLADEPQRLRIGAFVDVLGAQIVEEDFLGAFKTFETMLLGNMSYFYNITGSNDHYNYVRTEEPAQQGYYVDYLARPEVRKAIHVGNLTFHDGSEVEEHLLGDFLQSVKPWVAAILENYKVLIYNGQLDIIVGAPLTENFLWSLPWSGLKQYQKTDRTVWKVNPSDTEVAGFVRQVGNFYQVIVKGGGHILPFDQPERAFDMIDRFVSGRGFQ</sequence>
<evidence type="ECO:0000256" key="4">
    <source>
        <dbReference type="ARBA" id="ARBA00022729"/>
    </source>
</evidence>
<evidence type="ECO:0000256" key="2">
    <source>
        <dbReference type="ARBA" id="ARBA00022645"/>
    </source>
</evidence>
<keyword evidence="5 8" id="KW-0378">Hydrolase</keyword>
<evidence type="ECO:0000313" key="10">
    <source>
        <dbReference type="RefSeq" id="XP_019617537.1"/>
    </source>
</evidence>
<gene>
    <name evidence="10" type="primary">LOC109464883</name>
</gene>
<dbReference type="PANTHER" id="PTHR11802:SF472">
    <property type="entry name" value="SERINE CARBOXYPEPTIDASE CPVL-RELATED"/>
    <property type="match status" value="1"/>
</dbReference>
<evidence type="ECO:0000256" key="5">
    <source>
        <dbReference type="ARBA" id="ARBA00022801"/>
    </source>
</evidence>
<dbReference type="InterPro" id="IPR001563">
    <property type="entry name" value="Peptidase_S10"/>
</dbReference>
<evidence type="ECO:0000256" key="6">
    <source>
        <dbReference type="ARBA" id="ARBA00023180"/>
    </source>
</evidence>
<keyword evidence="3 8" id="KW-0645">Protease</keyword>
<dbReference type="GeneID" id="109464883"/>
<dbReference type="PRINTS" id="PR00724">
    <property type="entry name" value="CRBOXYPTASEC"/>
</dbReference>
<evidence type="ECO:0000256" key="1">
    <source>
        <dbReference type="ARBA" id="ARBA00009431"/>
    </source>
</evidence>
<dbReference type="AlphaFoldDB" id="A0A6P4YFI3"/>
<comment type="similarity">
    <text evidence="1 8">Belongs to the peptidase S10 family.</text>
</comment>
<dbReference type="InterPro" id="IPR018202">
    <property type="entry name" value="Ser_caboxypep_ser_AS"/>
</dbReference>